<sequence>MPVEVLREPVVGFSKWKRAGIADCHNNLLFVIGSTTHESDRFPNRIQHPPTAAERRSKYHRPRIVADDFNLKS</sequence>
<gene>
    <name evidence="1" type="ORF">BLIG_01662</name>
</gene>
<protein>
    <submittedName>
        <fullName evidence="1">Uncharacterized protein</fullName>
    </submittedName>
</protein>
<accession>C5EBE4</accession>
<evidence type="ECO:0000313" key="1">
    <source>
        <dbReference type="EMBL" id="EEQ55338.1"/>
    </source>
</evidence>
<dbReference type="AlphaFoldDB" id="C5EBE4"/>
<organism evidence="1">
    <name type="scientific">Bifidobacterium longum subsp. infantis CCUG 52486</name>
    <dbReference type="NCBI Taxonomy" id="537937"/>
    <lineage>
        <taxon>Bacteria</taxon>
        <taxon>Bacillati</taxon>
        <taxon>Actinomycetota</taxon>
        <taxon>Actinomycetes</taxon>
        <taxon>Bifidobacteriales</taxon>
        <taxon>Bifidobacteriaceae</taxon>
        <taxon>Bifidobacterium</taxon>
    </lineage>
</organism>
<dbReference type="EMBL" id="DS990240">
    <property type="protein sequence ID" value="EEQ55338.1"/>
    <property type="molecule type" value="Genomic_DNA"/>
</dbReference>
<reference evidence="1" key="1">
    <citation type="submission" date="2008-08" db="EMBL/GenBank/DDBJ databases">
        <title>Annotation of Bifidobacterium longum subsp. infantis CCUG 52486.</title>
        <authorList>
            <consortium name="The Broad Institute Genome Sequencing Platform"/>
            <person name="Gougoulias C."/>
            <person name="Tuohy K.M."/>
            <person name="Gibson G.R."/>
            <person name="Ward D."/>
            <person name="Mehta T."/>
            <person name="Young S."/>
            <person name="Jaffe D."/>
            <person name="Gnerre S."/>
            <person name="Berlin A."/>
            <person name="Heiman D."/>
            <person name="Hepburn T."/>
            <person name="Shea T."/>
            <person name="Sykes S."/>
            <person name="Alvarado L."/>
            <person name="Kodira C."/>
            <person name="Borodovsky M."/>
            <person name="Lander E."/>
            <person name="Galagan J."/>
            <person name="Nusbaum C."/>
            <person name="Birren B."/>
        </authorList>
    </citation>
    <scope>NUCLEOTIDE SEQUENCE [LARGE SCALE GENOMIC DNA]</scope>
    <source>
        <strain evidence="1">CCUG 52486</strain>
    </source>
</reference>
<name>C5EBE4_BIFLI</name>
<dbReference type="Proteomes" id="UP000005084">
    <property type="component" value="Unassembled WGS sequence"/>
</dbReference>
<dbReference type="HOGENOM" id="CLU_2697196_0_0_11"/>
<proteinExistence type="predicted"/>